<accession>A0A1F4T793</accession>
<comment type="cofactor">
    <cofactor evidence="6">
        <name>Zn(2+)</name>
        <dbReference type="ChEBI" id="CHEBI:29105"/>
    </cofactor>
    <text evidence="6">Binds 1 zinc ion per subunit.</text>
</comment>
<dbReference type="CDD" id="cd07331">
    <property type="entry name" value="M48C_Oma1_like"/>
    <property type="match status" value="1"/>
</dbReference>
<sequence>MNYKKLITVSFFLFFLFAGYFLAGCGRVPLTDRQQLLLVSDADVDALGAQQYTEVLAKSKIVTGTVDQQRVARVGNRLSAAVEDFVRNNGISSSGTGYKWEFALIEDPTVNAFCLPGGKIAVYSGLLPVTRNDAGLAVVISHEIAHALAKHSAERISQILLVQYGGAQLSDAIKSNPEETRNNIMLAFGIGANVGVLLPYSRVQEKEADRIGLAIMAYAGYDPNEALTFWTRMEDLSPSRTPEILSTHPLSTTRISDIKAGIPEALKYYRPAK</sequence>
<evidence type="ECO:0000256" key="2">
    <source>
        <dbReference type="ARBA" id="ARBA00022723"/>
    </source>
</evidence>
<evidence type="ECO:0000256" key="4">
    <source>
        <dbReference type="ARBA" id="ARBA00022833"/>
    </source>
</evidence>
<comment type="caution">
    <text evidence="8">The sequence shown here is derived from an EMBL/GenBank/DDBJ whole genome shotgun (WGS) entry which is preliminary data.</text>
</comment>
<evidence type="ECO:0000259" key="7">
    <source>
        <dbReference type="Pfam" id="PF01435"/>
    </source>
</evidence>
<reference evidence="8 9" key="1">
    <citation type="journal article" date="2016" name="Nat. Commun.">
        <title>Thousands of microbial genomes shed light on interconnected biogeochemical processes in an aquifer system.</title>
        <authorList>
            <person name="Anantharaman K."/>
            <person name="Brown C.T."/>
            <person name="Hug L.A."/>
            <person name="Sharon I."/>
            <person name="Castelle C.J."/>
            <person name="Probst A.J."/>
            <person name="Thomas B.C."/>
            <person name="Singh A."/>
            <person name="Wilkins M.J."/>
            <person name="Karaoz U."/>
            <person name="Brodie E.L."/>
            <person name="Williams K.H."/>
            <person name="Hubbard S.S."/>
            <person name="Banfield J.F."/>
        </authorList>
    </citation>
    <scope>NUCLEOTIDE SEQUENCE [LARGE SCALE GENOMIC DNA]</scope>
</reference>
<organism evidence="8 9">
    <name type="scientific">candidate division WOR-1 bacterium RIFOXYC12_FULL_54_18</name>
    <dbReference type="NCBI Taxonomy" id="1802584"/>
    <lineage>
        <taxon>Bacteria</taxon>
        <taxon>Bacillati</taxon>
        <taxon>Saganbacteria</taxon>
    </lineage>
</organism>
<evidence type="ECO:0000256" key="6">
    <source>
        <dbReference type="RuleBase" id="RU003983"/>
    </source>
</evidence>
<dbReference type="GO" id="GO:0051603">
    <property type="term" value="P:proteolysis involved in protein catabolic process"/>
    <property type="evidence" value="ECO:0007669"/>
    <property type="project" value="TreeGrafter"/>
</dbReference>
<evidence type="ECO:0000256" key="5">
    <source>
        <dbReference type="ARBA" id="ARBA00023049"/>
    </source>
</evidence>
<keyword evidence="5 6" id="KW-0482">Metalloprotease</keyword>
<dbReference type="InterPro" id="IPR001915">
    <property type="entry name" value="Peptidase_M48"/>
</dbReference>
<dbReference type="Gene3D" id="3.30.2010.10">
    <property type="entry name" value="Metalloproteases ('zincins'), catalytic domain"/>
    <property type="match status" value="1"/>
</dbReference>
<dbReference type="Proteomes" id="UP000178602">
    <property type="component" value="Unassembled WGS sequence"/>
</dbReference>
<dbReference type="PROSITE" id="PS51257">
    <property type="entry name" value="PROKAR_LIPOPROTEIN"/>
    <property type="match status" value="1"/>
</dbReference>
<comment type="similarity">
    <text evidence="6">Belongs to the peptidase M48 family.</text>
</comment>
<name>A0A1F4T793_UNCSA</name>
<dbReference type="PANTHER" id="PTHR22726:SF1">
    <property type="entry name" value="METALLOENDOPEPTIDASE OMA1, MITOCHONDRIAL"/>
    <property type="match status" value="1"/>
</dbReference>
<evidence type="ECO:0000313" key="9">
    <source>
        <dbReference type="Proteomes" id="UP000178602"/>
    </source>
</evidence>
<dbReference type="GO" id="GO:0016020">
    <property type="term" value="C:membrane"/>
    <property type="evidence" value="ECO:0007669"/>
    <property type="project" value="TreeGrafter"/>
</dbReference>
<gene>
    <name evidence="8" type="ORF">A3K49_06425</name>
</gene>
<keyword evidence="2" id="KW-0479">Metal-binding</keyword>
<dbReference type="Pfam" id="PF01435">
    <property type="entry name" value="Peptidase_M48"/>
    <property type="match status" value="1"/>
</dbReference>
<proteinExistence type="inferred from homology"/>
<dbReference type="InterPro" id="IPR051156">
    <property type="entry name" value="Mito/Outer_Membr_Metalloprot"/>
</dbReference>
<feature type="domain" description="Peptidase M48" evidence="7">
    <location>
        <begin position="76"/>
        <end position="260"/>
    </location>
</feature>
<dbReference type="AlphaFoldDB" id="A0A1F4T793"/>
<evidence type="ECO:0000256" key="1">
    <source>
        <dbReference type="ARBA" id="ARBA00022670"/>
    </source>
</evidence>
<protein>
    <submittedName>
        <fullName evidence="8">Peptidase M48</fullName>
    </submittedName>
</protein>
<evidence type="ECO:0000256" key="3">
    <source>
        <dbReference type="ARBA" id="ARBA00022801"/>
    </source>
</evidence>
<keyword evidence="3 6" id="KW-0378">Hydrolase</keyword>
<dbReference type="EMBL" id="MEUG01000001">
    <property type="protein sequence ID" value="OGC28578.1"/>
    <property type="molecule type" value="Genomic_DNA"/>
</dbReference>
<keyword evidence="1 6" id="KW-0645">Protease</keyword>
<dbReference type="GO" id="GO:0046872">
    <property type="term" value="F:metal ion binding"/>
    <property type="evidence" value="ECO:0007669"/>
    <property type="project" value="UniProtKB-KW"/>
</dbReference>
<keyword evidence="4 6" id="KW-0862">Zinc</keyword>
<dbReference type="PANTHER" id="PTHR22726">
    <property type="entry name" value="METALLOENDOPEPTIDASE OMA1"/>
    <property type="match status" value="1"/>
</dbReference>
<dbReference type="GO" id="GO:0004222">
    <property type="term" value="F:metalloendopeptidase activity"/>
    <property type="evidence" value="ECO:0007669"/>
    <property type="project" value="InterPro"/>
</dbReference>
<evidence type="ECO:0000313" key="8">
    <source>
        <dbReference type="EMBL" id="OGC28578.1"/>
    </source>
</evidence>